<name>A0A6A5ZDS1_9PLEO</name>
<proteinExistence type="predicted"/>
<feature type="compositionally biased region" description="Polar residues" evidence="1">
    <location>
        <begin position="55"/>
        <end position="85"/>
    </location>
</feature>
<organism evidence="2 3">
    <name type="scientific">Lophiotrema nucula</name>
    <dbReference type="NCBI Taxonomy" id="690887"/>
    <lineage>
        <taxon>Eukaryota</taxon>
        <taxon>Fungi</taxon>
        <taxon>Dikarya</taxon>
        <taxon>Ascomycota</taxon>
        <taxon>Pezizomycotina</taxon>
        <taxon>Dothideomycetes</taxon>
        <taxon>Pleosporomycetidae</taxon>
        <taxon>Pleosporales</taxon>
        <taxon>Lophiotremataceae</taxon>
        <taxon>Lophiotrema</taxon>
    </lineage>
</organism>
<reference evidence="2" key="1">
    <citation type="journal article" date="2020" name="Stud. Mycol.">
        <title>101 Dothideomycetes genomes: a test case for predicting lifestyles and emergence of pathogens.</title>
        <authorList>
            <person name="Haridas S."/>
            <person name="Albert R."/>
            <person name="Binder M."/>
            <person name="Bloem J."/>
            <person name="Labutti K."/>
            <person name="Salamov A."/>
            <person name="Andreopoulos B."/>
            <person name="Baker S."/>
            <person name="Barry K."/>
            <person name="Bills G."/>
            <person name="Bluhm B."/>
            <person name="Cannon C."/>
            <person name="Castanera R."/>
            <person name="Culley D."/>
            <person name="Daum C."/>
            <person name="Ezra D."/>
            <person name="Gonzalez J."/>
            <person name="Henrissat B."/>
            <person name="Kuo A."/>
            <person name="Liang C."/>
            <person name="Lipzen A."/>
            <person name="Lutzoni F."/>
            <person name="Magnuson J."/>
            <person name="Mondo S."/>
            <person name="Nolan M."/>
            <person name="Ohm R."/>
            <person name="Pangilinan J."/>
            <person name="Park H.-J."/>
            <person name="Ramirez L."/>
            <person name="Alfaro M."/>
            <person name="Sun H."/>
            <person name="Tritt A."/>
            <person name="Yoshinaga Y."/>
            <person name="Zwiers L.-H."/>
            <person name="Turgeon B."/>
            <person name="Goodwin S."/>
            <person name="Spatafora J."/>
            <person name="Crous P."/>
            <person name="Grigoriev I."/>
        </authorList>
    </citation>
    <scope>NUCLEOTIDE SEQUENCE</scope>
    <source>
        <strain evidence="2">CBS 627.86</strain>
    </source>
</reference>
<feature type="region of interest" description="Disordered" evidence="1">
    <location>
        <begin position="35"/>
        <end position="143"/>
    </location>
</feature>
<dbReference type="EMBL" id="ML977320">
    <property type="protein sequence ID" value="KAF2116591.1"/>
    <property type="molecule type" value="Genomic_DNA"/>
</dbReference>
<gene>
    <name evidence="2" type="ORF">BDV96DRAFT_598477</name>
</gene>
<feature type="compositionally biased region" description="Acidic residues" evidence="1">
    <location>
        <begin position="123"/>
        <end position="143"/>
    </location>
</feature>
<keyword evidence="3" id="KW-1185">Reference proteome</keyword>
<evidence type="ECO:0000256" key="1">
    <source>
        <dbReference type="SAM" id="MobiDB-lite"/>
    </source>
</evidence>
<feature type="compositionally biased region" description="Basic and acidic residues" evidence="1">
    <location>
        <begin position="99"/>
        <end position="122"/>
    </location>
</feature>
<sequence length="163" mass="18409">MSSVRHWALIKSHMDGAAPTTMPIQHRGVLSTCCRRNRDQHDASSEDENKDSEQAKNGNNTRESLQQDSAHPQNGTNATTISTEALESLGLDEEVDLNEIAHTEGHVDPEEKINEQENKPDTDAEVENGEDEDDEEEAIYGDDEFRDVVTSWIFDMQLWAREK</sequence>
<protein>
    <submittedName>
        <fullName evidence="2">Uncharacterized protein</fullName>
    </submittedName>
</protein>
<evidence type="ECO:0000313" key="3">
    <source>
        <dbReference type="Proteomes" id="UP000799770"/>
    </source>
</evidence>
<accession>A0A6A5ZDS1</accession>
<dbReference type="AlphaFoldDB" id="A0A6A5ZDS1"/>
<evidence type="ECO:0000313" key="2">
    <source>
        <dbReference type="EMBL" id="KAF2116591.1"/>
    </source>
</evidence>
<dbReference type="Proteomes" id="UP000799770">
    <property type="component" value="Unassembled WGS sequence"/>
</dbReference>